<dbReference type="InterPro" id="IPR014729">
    <property type="entry name" value="Rossmann-like_a/b/a_fold"/>
</dbReference>
<dbReference type="PRINTS" id="PR01020">
    <property type="entry name" value="LPSBIOSNTHSS"/>
</dbReference>
<sequence>MTTKIAILPASFDPITLGHLDLIKRSAGLCDHLVILVMNNFGKSYTFSFEQRLELVRLAVGKLNLECKTTISGSTKLLVDEMEAYNADFIIRGIRNSQDLEYEKTQETINKSLAKKSYTSKDFEIVYLVSKPELAHISSTSVRHLLTNKENFQTYSDVWLSEEVIKKIKEYLENA</sequence>
<dbReference type="HAMAP" id="MF_00151">
    <property type="entry name" value="PPAT_bact"/>
    <property type="match status" value="1"/>
</dbReference>
<dbReference type="InterPro" id="IPR004821">
    <property type="entry name" value="Cyt_trans-like"/>
</dbReference>
<comment type="cofactor">
    <cofactor evidence="9">
        <name>Mg(2+)</name>
        <dbReference type="ChEBI" id="CHEBI:18420"/>
    </cofactor>
</comment>
<evidence type="ECO:0000313" key="12">
    <source>
        <dbReference type="Proteomes" id="UP000265691"/>
    </source>
</evidence>
<evidence type="ECO:0000256" key="8">
    <source>
        <dbReference type="ARBA" id="ARBA00029346"/>
    </source>
</evidence>
<keyword evidence="3 9" id="KW-0548">Nucleotidyltransferase</keyword>
<dbReference type="GO" id="GO:0004595">
    <property type="term" value="F:pantetheine-phosphate adenylyltransferase activity"/>
    <property type="evidence" value="ECO:0007669"/>
    <property type="project" value="UniProtKB-UniRule"/>
</dbReference>
<keyword evidence="5 9" id="KW-0067">ATP-binding</keyword>
<evidence type="ECO:0000256" key="2">
    <source>
        <dbReference type="ARBA" id="ARBA00022679"/>
    </source>
</evidence>
<proteinExistence type="inferred from homology"/>
<dbReference type="EC" id="2.7.7.3" evidence="9"/>
<evidence type="ECO:0000256" key="9">
    <source>
        <dbReference type="HAMAP-Rule" id="MF_00151"/>
    </source>
</evidence>
<name>A0A3A1Y773_9GAMM</name>
<feature type="binding site" evidence="9">
    <location>
        <begin position="11"/>
        <end position="12"/>
    </location>
    <ligand>
        <name>ATP</name>
        <dbReference type="ChEBI" id="CHEBI:30616"/>
    </ligand>
</feature>
<dbReference type="Proteomes" id="UP000265691">
    <property type="component" value="Unassembled WGS sequence"/>
</dbReference>
<feature type="binding site" evidence="9">
    <location>
        <position position="92"/>
    </location>
    <ligand>
        <name>substrate</name>
    </ligand>
</feature>
<dbReference type="PANTHER" id="PTHR21342:SF1">
    <property type="entry name" value="PHOSPHOPANTETHEINE ADENYLYLTRANSFERASE"/>
    <property type="match status" value="1"/>
</dbReference>
<keyword evidence="4 9" id="KW-0547">Nucleotide-binding</keyword>
<organism evidence="11 12">
    <name type="scientific">Psittacicella hinzii</name>
    <dbReference type="NCBI Taxonomy" id="2028575"/>
    <lineage>
        <taxon>Bacteria</taxon>
        <taxon>Pseudomonadati</taxon>
        <taxon>Pseudomonadota</taxon>
        <taxon>Gammaproteobacteria</taxon>
        <taxon>Pasteurellales</taxon>
        <taxon>Psittacicellaceae</taxon>
        <taxon>Psittacicella</taxon>
    </lineage>
</organism>
<dbReference type="NCBIfam" id="TIGR01510">
    <property type="entry name" value="coaD_prev_kdtB"/>
    <property type="match status" value="1"/>
</dbReference>
<keyword evidence="1 9" id="KW-0963">Cytoplasm</keyword>
<feature type="site" description="Transition state stabilizer" evidence="9">
    <location>
        <position position="19"/>
    </location>
</feature>
<dbReference type="RefSeq" id="WP_119524895.1">
    <property type="nucleotide sequence ID" value="NZ_NRHC01000038.1"/>
</dbReference>
<evidence type="ECO:0000256" key="5">
    <source>
        <dbReference type="ARBA" id="ARBA00022840"/>
    </source>
</evidence>
<evidence type="ECO:0000259" key="10">
    <source>
        <dbReference type="Pfam" id="PF01467"/>
    </source>
</evidence>
<comment type="function">
    <text evidence="9">Reversibly transfers an adenylyl group from ATP to 4'-phosphopantetheine, yielding dephospho-CoA (dPCoA) and pyrophosphate.</text>
</comment>
<dbReference type="SUPFAM" id="SSF52374">
    <property type="entry name" value="Nucleotidylyl transferase"/>
    <property type="match status" value="1"/>
</dbReference>
<gene>
    <name evidence="9 11" type="primary">coaD</name>
    <name evidence="11" type="ORF">CKF54_03460</name>
</gene>
<comment type="similarity">
    <text evidence="9">Belongs to the bacterial CoaD family.</text>
</comment>
<evidence type="ECO:0000256" key="6">
    <source>
        <dbReference type="ARBA" id="ARBA00022842"/>
    </source>
</evidence>
<dbReference type="UniPathway" id="UPA00241">
    <property type="reaction ID" value="UER00355"/>
</dbReference>
<accession>A0A3A1Y773</accession>
<dbReference type="GO" id="GO:0005524">
    <property type="term" value="F:ATP binding"/>
    <property type="evidence" value="ECO:0007669"/>
    <property type="project" value="UniProtKB-KW"/>
</dbReference>
<reference evidence="11 12" key="1">
    <citation type="submission" date="2017-08" db="EMBL/GenBank/DDBJ databases">
        <title>Reclassification of Bisgaard taxon 37 and 44.</title>
        <authorList>
            <person name="Christensen H."/>
        </authorList>
    </citation>
    <scope>NUCLEOTIDE SEQUENCE [LARGE SCALE GENOMIC DNA]</scope>
    <source>
        <strain evidence="11 12">B96_3</strain>
    </source>
</reference>
<dbReference type="PANTHER" id="PTHR21342">
    <property type="entry name" value="PHOSPHOPANTETHEINE ADENYLYLTRANSFERASE"/>
    <property type="match status" value="1"/>
</dbReference>
<feature type="binding site" evidence="9">
    <location>
        <position position="19"/>
    </location>
    <ligand>
        <name>ATP</name>
        <dbReference type="ChEBI" id="CHEBI:30616"/>
    </ligand>
</feature>
<dbReference type="GO" id="GO:0015937">
    <property type="term" value="P:coenzyme A biosynthetic process"/>
    <property type="evidence" value="ECO:0007669"/>
    <property type="project" value="UniProtKB-UniRule"/>
</dbReference>
<comment type="caution">
    <text evidence="11">The sequence shown here is derived from an EMBL/GenBank/DDBJ whole genome shotgun (WGS) entry which is preliminary data.</text>
</comment>
<dbReference type="EMBL" id="NRHC01000038">
    <property type="protein sequence ID" value="RIY33119.1"/>
    <property type="molecule type" value="Genomic_DNA"/>
</dbReference>
<keyword evidence="6 9" id="KW-0460">Magnesium</keyword>
<feature type="binding site" evidence="9">
    <location>
        <position position="11"/>
    </location>
    <ligand>
        <name>substrate</name>
    </ligand>
</feature>
<evidence type="ECO:0000256" key="7">
    <source>
        <dbReference type="ARBA" id="ARBA00022993"/>
    </source>
</evidence>
<dbReference type="NCBIfam" id="TIGR00125">
    <property type="entry name" value="cyt_tran_rel"/>
    <property type="match status" value="1"/>
</dbReference>
<dbReference type="GO" id="GO:0005737">
    <property type="term" value="C:cytoplasm"/>
    <property type="evidence" value="ECO:0007669"/>
    <property type="project" value="UniProtKB-SubCell"/>
</dbReference>
<protein>
    <recommendedName>
        <fullName evidence="9">Phosphopantetheine adenylyltransferase</fullName>
        <ecNumber evidence="9">2.7.7.3</ecNumber>
    </recommendedName>
    <alternativeName>
        <fullName evidence="9">Dephospho-CoA pyrophosphorylase</fullName>
    </alternativeName>
    <alternativeName>
        <fullName evidence="9">Pantetheine-phosphate adenylyltransferase</fullName>
        <shortName evidence="9">PPAT</shortName>
    </alternativeName>
</protein>
<keyword evidence="12" id="KW-1185">Reference proteome</keyword>
<comment type="subcellular location">
    <subcellularLocation>
        <location evidence="9">Cytoplasm</location>
    </subcellularLocation>
</comment>
<evidence type="ECO:0000256" key="4">
    <source>
        <dbReference type="ARBA" id="ARBA00022741"/>
    </source>
</evidence>
<comment type="subunit">
    <text evidence="9">Homohexamer.</text>
</comment>
<comment type="pathway">
    <text evidence="9">Cofactor biosynthesis; coenzyme A biosynthesis; CoA from (R)-pantothenate: step 4/5.</text>
</comment>
<dbReference type="OrthoDB" id="9806661at2"/>
<keyword evidence="7 9" id="KW-0173">Coenzyme A biosynthesis</keyword>
<dbReference type="InterPro" id="IPR001980">
    <property type="entry name" value="PPAT"/>
</dbReference>
<evidence type="ECO:0000256" key="3">
    <source>
        <dbReference type="ARBA" id="ARBA00022695"/>
    </source>
</evidence>
<evidence type="ECO:0000256" key="1">
    <source>
        <dbReference type="ARBA" id="ARBA00022490"/>
    </source>
</evidence>
<dbReference type="Pfam" id="PF01467">
    <property type="entry name" value="CTP_transf_like"/>
    <property type="match status" value="1"/>
</dbReference>
<feature type="binding site" evidence="9">
    <location>
        <begin position="134"/>
        <end position="140"/>
    </location>
    <ligand>
        <name>ATP</name>
        <dbReference type="ChEBI" id="CHEBI:30616"/>
    </ligand>
</feature>
<comment type="catalytic activity">
    <reaction evidence="8 9">
        <text>(R)-4'-phosphopantetheine + ATP + H(+) = 3'-dephospho-CoA + diphosphate</text>
        <dbReference type="Rhea" id="RHEA:19801"/>
        <dbReference type="ChEBI" id="CHEBI:15378"/>
        <dbReference type="ChEBI" id="CHEBI:30616"/>
        <dbReference type="ChEBI" id="CHEBI:33019"/>
        <dbReference type="ChEBI" id="CHEBI:57328"/>
        <dbReference type="ChEBI" id="CHEBI:61723"/>
        <dbReference type="EC" id="2.7.7.3"/>
    </reaction>
</comment>
<evidence type="ECO:0000313" key="11">
    <source>
        <dbReference type="EMBL" id="RIY33119.1"/>
    </source>
</evidence>
<feature type="binding site" evidence="9">
    <location>
        <position position="43"/>
    </location>
    <ligand>
        <name>substrate</name>
    </ligand>
</feature>
<feature type="binding site" evidence="9">
    <location>
        <position position="78"/>
    </location>
    <ligand>
        <name>substrate</name>
    </ligand>
</feature>
<keyword evidence="2 9" id="KW-0808">Transferase</keyword>
<dbReference type="Gene3D" id="3.40.50.620">
    <property type="entry name" value="HUPs"/>
    <property type="match status" value="1"/>
</dbReference>
<feature type="binding site" evidence="9">
    <location>
        <position position="103"/>
    </location>
    <ligand>
        <name>ATP</name>
        <dbReference type="ChEBI" id="CHEBI:30616"/>
    </ligand>
</feature>
<dbReference type="AlphaFoldDB" id="A0A3A1Y773"/>
<feature type="binding site" evidence="9">
    <location>
        <begin position="93"/>
        <end position="95"/>
    </location>
    <ligand>
        <name>ATP</name>
        <dbReference type="ChEBI" id="CHEBI:30616"/>
    </ligand>
</feature>
<feature type="domain" description="Cytidyltransferase-like" evidence="10">
    <location>
        <begin position="9"/>
        <end position="144"/>
    </location>
</feature>